<gene>
    <name evidence="1" type="ORF">P167DRAFT_190854</name>
</gene>
<keyword evidence="2" id="KW-1185">Reference proteome</keyword>
<accession>A0A3N4L7X5</accession>
<sequence length="135" mass="14681">MERNKQGNAKCDANKVYLTSATGAAAGCTAVNAIDADGCDVYQGFVCGGGIRYIRHNAYIHLSPGKLWHTQFFVCALRNGNHDGAAATVSHYKLDRAWQAGKQAAGRQAGRSCRADRHDELLLLYVLYCSCKRKG</sequence>
<evidence type="ECO:0000313" key="2">
    <source>
        <dbReference type="Proteomes" id="UP000277580"/>
    </source>
</evidence>
<proteinExistence type="predicted"/>
<dbReference type="PROSITE" id="PS51257">
    <property type="entry name" value="PROKAR_LIPOPROTEIN"/>
    <property type="match status" value="1"/>
</dbReference>
<dbReference type="Proteomes" id="UP000277580">
    <property type="component" value="Unassembled WGS sequence"/>
</dbReference>
<organism evidence="1 2">
    <name type="scientific">Morchella conica CCBAS932</name>
    <dbReference type="NCBI Taxonomy" id="1392247"/>
    <lineage>
        <taxon>Eukaryota</taxon>
        <taxon>Fungi</taxon>
        <taxon>Dikarya</taxon>
        <taxon>Ascomycota</taxon>
        <taxon>Pezizomycotina</taxon>
        <taxon>Pezizomycetes</taxon>
        <taxon>Pezizales</taxon>
        <taxon>Morchellaceae</taxon>
        <taxon>Morchella</taxon>
    </lineage>
</organism>
<evidence type="ECO:0000313" key="1">
    <source>
        <dbReference type="EMBL" id="RPB16741.1"/>
    </source>
</evidence>
<dbReference type="EMBL" id="ML119107">
    <property type="protein sequence ID" value="RPB16741.1"/>
    <property type="molecule type" value="Genomic_DNA"/>
</dbReference>
<dbReference type="AlphaFoldDB" id="A0A3N4L7X5"/>
<protein>
    <submittedName>
        <fullName evidence="1">Uncharacterized protein</fullName>
    </submittedName>
</protein>
<name>A0A3N4L7X5_9PEZI</name>
<dbReference type="InParanoid" id="A0A3N4L7X5"/>
<reference evidence="1 2" key="1">
    <citation type="journal article" date="2018" name="Nat. Ecol. Evol.">
        <title>Pezizomycetes genomes reveal the molecular basis of ectomycorrhizal truffle lifestyle.</title>
        <authorList>
            <person name="Murat C."/>
            <person name="Payen T."/>
            <person name="Noel B."/>
            <person name="Kuo A."/>
            <person name="Morin E."/>
            <person name="Chen J."/>
            <person name="Kohler A."/>
            <person name="Krizsan K."/>
            <person name="Balestrini R."/>
            <person name="Da Silva C."/>
            <person name="Montanini B."/>
            <person name="Hainaut M."/>
            <person name="Levati E."/>
            <person name="Barry K.W."/>
            <person name="Belfiori B."/>
            <person name="Cichocki N."/>
            <person name="Clum A."/>
            <person name="Dockter R.B."/>
            <person name="Fauchery L."/>
            <person name="Guy J."/>
            <person name="Iotti M."/>
            <person name="Le Tacon F."/>
            <person name="Lindquist E.A."/>
            <person name="Lipzen A."/>
            <person name="Malagnac F."/>
            <person name="Mello A."/>
            <person name="Molinier V."/>
            <person name="Miyauchi S."/>
            <person name="Poulain J."/>
            <person name="Riccioni C."/>
            <person name="Rubini A."/>
            <person name="Sitrit Y."/>
            <person name="Splivallo R."/>
            <person name="Traeger S."/>
            <person name="Wang M."/>
            <person name="Zifcakova L."/>
            <person name="Wipf D."/>
            <person name="Zambonelli A."/>
            <person name="Paolocci F."/>
            <person name="Nowrousian M."/>
            <person name="Ottonello S."/>
            <person name="Baldrian P."/>
            <person name="Spatafora J.W."/>
            <person name="Henrissat B."/>
            <person name="Nagy L.G."/>
            <person name="Aury J.M."/>
            <person name="Wincker P."/>
            <person name="Grigoriev I.V."/>
            <person name="Bonfante P."/>
            <person name="Martin F.M."/>
        </authorList>
    </citation>
    <scope>NUCLEOTIDE SEQUENCE [LARGE SCALE GENOMIC DNA]</scope>
    <source>
        <strain evidence="1 2">CCBAS932</strain>
    </source>
</reference>